<feature type="non-terminal residue" evidence="2">
    <location>
        <position position="57"/>
    </location>
</feature>
<comment type="caution">
    <text evidence="2">The sequence shown here is derived from an EMBL/GenBank/DDBJ whole genome shotgun (WGS) entry which is preliminary data.</text>
</comment>
<keyword evidence="3" id="KW-1185">Reference proteome</keyword>
<accession>A0A7D9EW23</accession>
<evidence type="ECO:0000313" key="3">
    <source>
        <dbReference type="Proteomes" id="UP001152795"/>
    </source>
</evidence>
<evidence type="ECO:0000313" key="2">
    <source>
        <dbReference type="EMBL" id="CAB4016941.1"/>
    </source>
</evidence>
<feature type="region of interest" description="Disordered" evidence="1">
    <location>
        <begin position="1"/>
        <end position="25"/>
    </location>
</feature>
<evidence type="ECO:0000256" key="1">
    <source>
        <dbReference type="SAM" id="MobiDB-lite"/>
    </source>
</evidence>
<dbReference type="OrthoDB" id="5989706at2759"/>
<organism evidence="2 3">
    <name type="scientific">Paramuricea clavata</name>
    <name type="common">Red gorgonian</name>
    <name type="synonym">Violescent sea-whip</name>
    <dbReference type="NCBI Taxonomy" id="317549"/>
    <lineage>
        <taxon>Eukaryota</taxon>
        <taxon>Metazoa</taxon>
        <taxon>Cnidaria</taxon>
        <taxon>Anthozoa</taxon>
        <taxon>Octocorallia</taxon>
        <taxon>Malacalcyonacea</taxon>
        <taxon>Plexauridae</taxon>
        <taxon>Paramuricea</taxon>
    </lineage>
</organism>
<reference evidence="2" key="1">
    <citation type="submission" date="2020-04" db="EMBL/GenBank/DDBJ databases">
        <authorList>
            <person name="Alioto T."/>
            <person name="Alioto T."/>
            <person name="Gomez Garrido J."/>
        </authorList>
    </citation>
    <scope>NUCLEOTIDE SEQUENCE</scope>
    <source>
        <strain evidence="2">A484AB</strain>
    </source>
</reference>
<dbReference type="EMBL" id="CACRXK020009326">
    <property type="protein sequence ID" value="CAB4016941.1"/>
    <property type="molecule type" value="Genomic_DNA"/>
</dbReference>
<sequence length="57" mass="5889">MGTDPTASISLPGSSSPHPPDASILQQPVDHNILQEVQPTIDSLVEVALGQSQEAIA</sequence>
<name>A0A7D9EW23_PARCT</name>
<gene>
    <name evidence="2" type="ORF">PACLA_8A049525</name>
</gene>
<proteinExistence type="predicted"/>
<feature type="compositionally biased region" description="Polar residues" evidence="1">
    <location>
        <begin position="1"/>
        <end position="16"/>
    </location>
</feature>
<dbReference type="Proteomes" id="UP001152795">
    <property type="component" value="Unassembled WGS sequence"/>
</dbReference>
<dbReference type="AlphaFoldDB" id="A0A7D9EW23"/>
<protein>
    <submittedName>
        <fullName evidence="2">Uncharacterized protein</fullName>
    </submittedName>
</protein>